<dbReference type="EMBL" id="BKAG01000012">
    <property type="protein sequence ID" value="GEP42813.1"/>
    <property type="molecule type" value="Genomic_DNA"/>
</dbReference>
<evidence type="ECO:0008006" key="4">
    <source>
        <dbReference type="Google" id="ProtNLM"/>
    </source>
</evidence>
<dbReference type="AlphaFoldDB" id="A0A512M7V9"/>
<feature type="signal peptide" evidence="1">
    <location>
        <begin position="1"/>
        <end position="22"/>
    </location>
</feature>
<comment type="caution">
    <text evidence="2">The sequence shown here is derived from an EMBL/GenBank/DDBJ whole genome shotgun (WGS) entry which is preliminary data.</text>
</comment>
<proteinExistence type="predicted"/>
<protein>
    <recommendedName>
        <fullName evidence="4">NlpC/P60 domain-containing protein</fullName>
    </recommendedName>
</protein>
<keyword evidence="3" id="KW-1185">Reference proteome</keyword>
<dbReference type="Proteomes" id="UP000321577">
    <property type="component" value="Unassembled WGS sequence"/>
</dbReference>
<dbReference type="OrthoDB" id="178752at2"/>
<reference evidence="2 3" key="1">
    <citation type="submission" date="2019-07" db="EMBL/GenBank/DDBJ databases">
        <title>Whole genome shotgun sequence of Brevifollis gellanilyticus NBRC 108608.</title>
        <authorList>
            <person name="Hosoyama A."/>
            <person name="Uohara A."/>
            <person name="Ohji S."/>
            <person name="Ichikawa N."/>
        </authorList>
    </citation>
    <scope>NUCLEOTIDE SEQUENCE [LARGE SCALE GENOMIC DNA]</scope>
    <source>
        <strain evidence="2 3">NBRC 108608</strain>
    </source>
</reference>
<sequence length="424" mass="47694">MRPPLFRTLAFLCLGGASSLTAQISSIEDLQQFLVTQAPAVTAPPAVQTGPKISTNPNIFYSNPGPWGNLRCTYIYLEAPKSLIDSFPLPNTQPRWAFPEALRDSLPAFFQGAGLSAAMVTDLMDPKTMVVADGMLYLFPKPPDLEAIPSVNRAVIYTELAKYPANEFHVDPVLIIGQTVPEWYRTSKLRPEIIQKVERLSYKRGETTAFSDIGLLLSYAQSDSEARTIFKAMTRTRGLLVKIEADRGTNIEELVNYWTLGLGLRRKDVEPLLQSIIDTDGMEALPLSHMLPALVRKLIYTYPSLDMGKHGILPDCHWTSLNFFNYDPHEYLLDSRLATSAVLEKFEPIEPPYKYGDILFFLSKQTGDAYHSCVYLADNLVFTKNGRNLLSPWLVMKQEDVEKIYLYRGDGRVQGFRMKPPAAK</sequence>
<evidence type="ECO:0000313" key="3">
    <source>
        <dbReference type="Proteomes" id="UP000321577"/>
    </source>
</evidence>
<organism evidence="2 3">
    <name type="scientific">Brevifollis gellanilyticus</name>
    <dbReference type="NCBI Taxonomy" id="748831"/>
    <lineage>
        <taxon>Bacteria</taxon>
        <taxon>Pseudomonadati</taxon>
        <taxon>Verrucomicrobiota</taxon>
        <taxon>Verrucomicrobiia</taxon>
        <taxon>Verrucomicrobiales</taxon>
        <taxon>Verrucomicrobiaceae</taxon>
    </lineage>
</organism>
<accession>A0A512M7V9</accession>
<name>A0A512M7V9_9BACT</name>
<dbReference type="RefSeq" id="WP_146850397.1">
    <property type="nucleotide sequence ID" value="NZ_BKAG01000012.1"/>
</dbReference>
<gene>
    <name evidence="2" type="ORF">BGE01nite_21040</name>
</gene>
<evidence type="ECO:0000256" key="1">
    <source>
        <dbReference type="SAM" id="SignalP"/>
    </source>
</evidence>
<keyword evidence="1" id="KW-0732">Signal</keyword>
<evidence type="ECO:0000313" key="2">
    <source>
        <dbReference type="EMBL" id="GEP42813.1"/>
    </source>
</evidence>
<feature type="chain" id="PRO_5021767882" description="NlpC/P60 domain-containing protein" evidence="1">
    <location>
        <begin position="23"/>
        <end position="424"/>
    </location>
</feature>